<gene>
    <name evidence="2" type="ORF">MF646_14690</name>
</gene>
<proteinExistence type="predicted"/>
<sequence>MYIFFIMPHVILLYLSEFPSRLYNQFIHIVKWIAISASIEFFLFHKKQLITFHHRWMIFWSICVYIKMYLFSYLLTKKPLMIINASIASVICILLIFKPPLSKGFYEGPLLKWMKSVTPYRTRRKNALLKVGD</sequence>
<comment type="caution">
    <text evidence="2">The sequence shown here is derived from an EMBL/GenBank/DDBJ whole genome shotgun (WGS) entry which is preliminary data.</text>
</comment>
<reference evidence="2" key="1">
    <citation type="submission" date="2022-02" db="EMBL/GenBank/DDBJ databases">
        <title>Halalkalibacter sp. nov. isolated from Lonar Lake, India.</title>
        <authorList>
            <person name="Joshi A."/>
            <person name="Thite S."/>
            <person name="Lodha T."/>
        </authorList>
    </citation>
    <scope>NUCLEOTIDE SEQUENCE</scope>
    <source>
        <strain evidence="2">MEB205</strain>
    </source>
</reference>
<evidence type="ECO:0000256" key="1">
    <source>
        <dbReference type="SAM" id="Phobius"/>
    </source>
</evidence>
<evidence type="ECO:0000313" key="2">
    <source>
        <dbReference type="EMBL" id="MCL7748374.1"/>
    </source>
</evidence>
<dbReference type="EMBL" id="JAKRYL010000015">
    <property type="protein sequence ID" value="MCL7748374.1"/>
    <property type="molecule type" value="Genomic_DNA"/>
</dbReference>
<keyword evidence="3" id="KW-1185">Reference proteome</keyword>
<keyword evidence="1" id="KW-1133">Transmembrane helix</keyword>
<evidence type="ECO:0000313" key="3">
    <source>
        <dbReference type="Proteomes" id="UP001139150"/>
    </source>
</evidence>
<dbReference type="AlphaFoldDB" id="A0A9X2I7L3"/>
<feature type="transmembrane region" description="Helical" evidence="1">
    <location>
        <begin position="80"/>
        <end position="97"/>
    </location>
</feature>
<protein>
    <submittedName>
        <fullName evidence="2">Uncharacterized protein</fullName>
    </submittedName>
</protein>
<feature type="transmembrane region" description="Helical" evidence="1">
    <location>
        <begin position="56"/>
        <end position="74"/>
    </location>
</feature>
<keyword evidence="1" id="KW-0472">Membrane</keyword>
<organism evidence="2 3">
    <name type="scientific">Halalkalibacter alkaliphilus</name>
    <dbReference type="NCBI Taxonomy" id="2917993"/>
    <lineage>
        <taxon>Bacteria</taxon>
        <taxon>Bacillati</taxon>
        <taxon>Bacillota</taxon>
        <taxon>Bacilli</taxon>
        <taxon>Bacillales</taxon>
        <taxon>Bacillaceae</taxon>
        <taxon>Halalkalibacter</taxon>
    </lineage>
</organism>
<accession>A0A9X2I7L3</accession>
<dbReference type="Proteomes" id="UP001139150">
    <property type="component" value="Unassembled WGS sequence"/>
</dbReference>
<name>A0A9X2I7L3_9BACI</name>
<keyword evidence="1" id="KW-0812">Transmembrane</keyword>
<feature type="transmembrane region" description="Helical" evidence="1">
    <location>
        <begin position="22"/>
        <end position="44"/>
    </location>
</feature>